<organism evidence="6 7">
    <name type="scientific">Candidatus Raymondbacteria bacterium RIFOXYD12_FULL_49_13</name>
    <dbReference type="NCBI Taxonomy" id="1817890"/>
    <lineage>
        <taxon>Bacteria</taxon>
        <taxon>Raymondiibacteriota</taxon>
    </lineage>
</organism>
<gene>
    <name evidence="6" type="ORF">A2519_10740</name>
</gene>
<accession>A0A1F7F1R0</accession>
<evidence type="ECO:0000313" key="7">
    <source>
        <dbReference type="Proteomes" id="UP000179243"/>
    </source>
</evidence>
<dbReference type="Pfam" id="PF13174">
    <property type="entry name" value="TPR_6"/>
    <property type="match status" value="1"/>
</dbReference>
<evidence type="ECO:0000256" key="2">
    <source>
        <dbReference type="ARBA" id="ARBA00022692"/>
    </source>
</evidence>
<feature type="transmembrane region" description="Helical" evidence="5">
    <location>
        <begin position="12"/>
        <end position="31"/>
    </location>
</feature>
<dbReference type="SUPFAM" id="SSF74653">
    <property type="entry name" value="TolA/TonB C-terminal domain"/>
    <property type="match status" value="1"/>
</dbReference>
<keyword evidence="3 5" id="KW-1133">Transmembrane helix</keyword>
<sequence>MSPTLKTSNLKWSLIPPVLLIVTIISFSVLFNMSIIDVRFQELDKILYEVSHQQDLNNSLNMLAKYSIIKRRMERGSDNTEDYAVESKVMAIIAGDFLRDKPQEKSAWNHVYPVVRIGVNAIRLFMGKEIINETRVETDDKELEVAYFYERNRKYKKALDIYLSILKARKHSPQKESYIILHKGFCESMNGEFDKARSSYEEIIGRFPDSETAMVSWKLLDFLNTMDDSLKVIQKEGIRNIQYGKKLYLLMDYKNAIAVFADIEKKSRSDNDFAEVAFLKGRCHEELGENGLAIENYKTAIEKAPISSWAKDANRRILIIGEFYERDKQISQIAFNRLKEYRDENFFDELSTFSDIMEESKATDKIRLQEREEVKKALSKGDMDVLSLIQNIDLSGEKAAQEEVKAAEKALALKVSKKEVAQEVLDVNMHPLRKPSFIQREIMKKIPPLKAMYNTILKRGADFQGTLKVSFAIEASGAVSHVRIEEDSDIQDAEFQRKILELVRAWTFPQIEDKYPSQTITYPIVFKKAE</sequence>
<evidence type="ECO:0000256" key="3">
    <source>
        <dbReference type="ARBA" id="ARBA00022989"/>
    </source>
</evidence>
<evidence type="ECO:0000313" key="6">
    <source>
        <dbReference type="EMBL" id="OGK00477.1"/>
    </source>
</evidence>
<evidence type="ECO:0000256" key="4">
    <source>
        <dbReference type="ARBA" id="ARBA00023136"/>
    </source>
</evidence>
<keyword evidence="2 5" id="KW-0812">Transmembrane</keyword>
<dbReference type="GO" id="GO:0016020">
    <property type="term" value="C:membrane"/>
    <property type="evidence" value="ECO:0007669"/>
    <property type="project" value="UniProtKB-SubCell"/>
</dbReference>
<dbReference type="InterPro" id="IPR011990">
    <property type="entry name" value="TPR-like_helical_dom_sf"/>
</dbReference>
<keyword evidence="4 5" id="KW-0472">Membrane</keyword>
<dbReference type="AlphaFoldDB" id="A0A1F7F1R0"/>
<dbReference type="InterPro" id="IPR006260">
    <property type="entry name" value="TonB/TolA_C"/>
</dbReference>
<dbReference type="InterPro" id="IPR049806">
    <property type="entry name" value="MasK-like_C"/>
</dbReference>
<comment type="caution">
    <text evidence="6">The sequence shown here is derived from an EMBL/GenBank/DDBJ whole genome shotgun (WGS) entry which is preliminary data.</text>
</comment>
<dbReference type="Proteomes" id="UP000179243">
    <property type="component" value="Unassembled WGS sequence"/>
</dbReference>
<dbReference type="Gene3D" id="3.30.1150.10">
    <property type="match status" value="1"/>
</dbReference>
<protein>
    <recommendedName>
        <fullName evidence="8">TonB C-terminal domain-containing protein</fullName>
    </recommendedName>
</protein>
<reference evidence="6 7" key="1">
    <citation type="journal article" date="2016" name="Nat. Commun.">
        <title>Thousands of microbial genomes shed light on interconnected biogeochemical processes in an aquifer system.</title>
        <authorList>
            <person name="Anantharaman K."/>
            <person name="Brown C.T."/>
            <person name="Hug L.A."/>
            <person name="Sharon I."/>
            <person name="Castelle C.J."/>
            <person name="Probst A.J."/>
            <person name="Thomas B.C."/>
            <person name="Singh A."/>
            <person name="Wilkins M.J."/>
            <person name="Karaoz U."/>
            <person name="Brodie E.L."/>
            <person name="Williams K.H."/>
            <person name="Hubbard S.S."/>
            <person name="Banfield J.F."/>
        </authorList>
    </citation>
    <scope>NUCLEOTIDE SEQUENCE [LARGE SCALE GENOMIC DNA]</scope>
</reference>
<proteinExistence type="predicted"/>
<evidence type="ECO:0000256" key="5">
    <source>
        <dbReference type="SAM" id="Phobius"/>
    </source>
</evidence>
<dbReference type="SMART" id="SM00028">
    <property type="entry name" value="TPR"/>
    <property type="match status" value="3"/>
</dbReference>
<evidence type="ECO:0008006" key="8">
    <source>
        <dbReference type="Google" id="ProtNLM"/>
    </source>
</evidence>
<dbReference type="NCBIfam" id="TIGR01352">
    <property type="entry name" value="tonB_Cterm"/>
    <property type="match status" value="1"/>
</dbReference>
<dbReference type="NCBIfam" id="NF033768">
    <property type="entry name" value="myxo_SS_tail"/>
    <property type="match status" value="1"/>
</dbReference>
<comment type="subcellular location">
    <subcellularLocation>
        <location evidence="1">Membrane</location>
        <topology evidence="1">Single-pass membrane protein</topology>
    </subcellularLocation>
</comment>
<dbReference type="SUPFAM" id="SSF48452">
    <property type="entry name" value="TPR-like"/>
    <property type="match status" value="1"/>
</dbReference>
<dbReference type="Gene3D" id="1.25.40.10">
    <property type="entry name" value="Tetratricopeptide repeat domain"/>
    <property type="match status" value="2"/>
</dbReference>
<dbReference type="InterPro" id="IPR019734">
    <property type="entry name" value="TPR_rpt"/>
</dbReference>
<name>A0A1F7F1R0_UNCRA</name>
<dbReference type="EMBL" id="MFYX01000146">
    <property type="protein sequence ID" value="OGK00477.1"/>
    <property type="molecule type" value="Genomic_DNA"/>
</dbReference>
<evidence type="ECO:0000256" key="1">
    <source>
        <dbReference type="ARBA" id="ARBA00004167"/>
    </source>
</evidence>